<dbReference type="Proteomes" id="UP000295390">
    <property type="component" value="Unassembled WGS sequence"/>
</dbReference>
<name>A0A4R6TLB8_9FLAO</name>
<protein>
    <submittedName>
        <fullName evidence="1">Uncharacterized protein</fullName>
    </submittedName>
</protein>
<accession>A0A4R6TLB8</accession>
<evidence type="ECO:0000313" key="2">
    <source>
        <dbReference type="Proteomes" id="UP000295390"/>
    </source>
</evidence>
<dbReference type="EMBL" id="SNYH01000001">
    <property type="protein sequence ID" value="TDQ30348.1"/>
    <property type="molecule type" value="Genomic_DNA"/>
</dbReference>
<gene>
    <name evidence="1" type="ORF">DFQ07_0691</name>
</gene>
<dbReference type="AlphaFoldDB" id="A0A4R6TLB8"/>
<comment type="caution">
    <text evidence="1">The sequence shown here is derived from an EMBL/GenBank/DDBJ whole genome shotgun (WGS) entry which is preliminary data.</text>
</comment>
<reference evidence="1 2" key="1">
    <citation type="submission" date="2019-03" db="EMBL/GenBank/DDBJ databases">
        <title>Genomic Encyclopedia of Type Strains, Phase III (KMG-III): the genomes of soil and plant-associated and newly described type strains.</title>
        <authorList>
            <person name="Whitman W."/>
        </authorList>
    </citation>
    <scope>NUCLEOTIDE SEQUENCE [LARGE SCALE GENOMIC DNA]</scope>
    <source>
        <strain evidence="1 2">CECT 8283</strain>
    </source>
</reference>
<proteinExistence type="predicted"/>
<sequence>MRYLLILFLFTLPLKCEKNLKNKRESGTDKDFIQTTKVTGDKINQDTIGVKSSLEVIKSIYKEASLNHGIILSNKWIKGTETVFCF</sequence>
<evidence type="ECO:0000313" key="1">
    <source>
        <dbReference type="EMBL" id="TDQ30348.1"/>
    </source>
</evidence>
<keyword evidence="2" id="KW-1185">Reference proteome</keyword>
<organism evidence="1 2">
    <name type="scientific">Tenacibaculum caenipelagi</name>
    <dbReference type="NCBI Taxonomy" id="1325435"/>
    <lineage>
        <taxon>Bacteria</taxon>
        <taxon>Pseudomonadati</taxon>
        <taxon>Bacteroidota</taxon>
        <taxon>Flavobacteriia</taxon>
        <taxon>Flavobacteriales</taxon>
        <taxon>Flavobacteriaceae</taxon>
        <taxon>Tenacibaculum</taxon>
    </lineage>
</organism>
<dbReference type="RefSeq" id="WP_133534859.1">
    <property type="nucleotide sequence ID" value="NZ_SNYH01000001.1"/>
</dbReference>